<dbReference type="Proteomes" id="UP000059113">
    <property type="component" value="Chromosome"/>
</dbReference>
<dbReference type="PATRIC" id="fig|1648404.4.peg.714"/>
<evidence type="ECO:0000313" key="2">
    <source>
        <dbReference type="Proteomes" id="UP000059113"/>
    </source>
</evidence>
<evidence type="ECO:0008006" key="3">
    <source>
        <dbReference type="Google" id="ProtNLM"/>
    </source>
</evidence>
<dbReference type="AlphaFoldDB" id="A0A0H4VW68"/>
<dbReference type="KEGG" id="ery:CP97_03385"/>
<proteinExistence type="predicted"/>
<reference evidence="2" key="2">
    <citation type="submission" date="2015-04" db="EMBL/GenBank/DDBJ databases">
        <title>The complete genome sequence of Erythrobacter sp. s21-N3.</title>
        <authorList>
            <person name="Zhuang L."/>
            <person name="Liu Y."/>
            <person name="Shao Z."/>
        </authorList>
    </citation>
    <scope>NUCLEOTIDE SEQUENCE [LARGE SCALE GENOMIC DNA]</scope>
    <source>
        <strain evidence="2">s21-N3</strain>
    </source>
</reference>
<name>A0A0H4VW68_9SPHN</name>
<protein>
    <recommendedName>
        <fullName evidence="3">DUF2946 domain-containing protein</fullName>
    </recommendedName>
</protein>
<sequence>MLMLASLAIRLAVGAPCCWDGDFGQAEEHAANIHHAMDAADMAPMAPSGHEGHDDSDNTASPCCSACGPVLGNGAPKLVSQALTPPLPRLATLRDLPQRDLLRHYEATGPPSRV</sequence>
<organism evidence="1 2">
    <name type="scientific">Aurantiacibacter atlanticus</name>
    <dbReference type="NCBI Taxonomy" id="1648404"/>
    <lineage>
        <taxon>Bacteria</taxon>
        <taxon>Pseudomonadati</taxon>
        <taxon>Pseudomonadota</taxon>
        <taxon>Alphaproteobacteria</taxon>
        <taxon>Sphingomonadales</taxon>
        <taxon>Erythrobacteraceae</taxon>
        <taxon>Aurantiacibacter</taxon>
    </lineage>
</organism>
<dbReference type="STRING" id="1648404.CP97_03385"/>
<keyword evidence="2" id="KW-1185">Reference proteome</keyword>
<dbReference type="EMBL" id="CP011310">
    <property type="protein sequence ID" value="AKQ41288.1"/>
    <property type="molecule type" value="Genomic_DNA"/>
</dbReference>
<accession>A0A0H4VW68</accession>
<evidence type="ECO:0000313" key="1">
    <source>
        <dbReference type="EMBL" id="AKQ41288.1"/>
    </source>
</evidence>
<gene>
    <name evidence="1" type="ORF">CP97_03385</name>
</gene>
<reference evidence="1 2" key="1">
    <citation type="journal article" date="2015" name="Int. J. Syst. Evol. Microbiol.">
        <title>Erythrobacter atlanticus sp. nov., a bacterium from ocean sediment able to degrade polycyclic aromatic hydrocarbons.</title>
        <authorList>
            <person name="Zhuang L."/>
            <person name="Liu Y."/>
            <person name="Wang L."/>
            <person name="Wang W."/>
            <person name="Shao Z."/>
        </authorList>
    </citation>
    <scope>NUCLEOTIDE SEQUENCE [LARGE SCALE GENOMIC DNA]</scope>
    <source>
        <strain evidence="2">s21-N3</strain>
    </source>
</reference>